<gene>
    <name evidence="1" type="ORF">CEXT_184171</name>
</gene>
<dbReference type="EMBL" id="BPLR01008786">
    <property type="protein sequence ID" value="GIY27181.1"/>
    <property type="molecule type" value="Genomic_DNA"/>
</dbReference>
<dbReference type="AlphaFoldDB" id="A0AAV4S1X2"/>
<organism evidence="1 2">
    <name type="scientific">Caerostris extrusa</name>
    <name type="common">Bark spider</name>
    <name type="synonym">Caerostris bankana</name>
    <dbReference type="NCBI Taxonomy" id="172846"/>
    <lineage>
        <taxon>Eukaryota</taxon>
        <taxon>Metazoa</taxon>
        <taxon>Ecdysozoa</taxon>
        <taxon>Arthropoda</taxon>
        <taxon>Chelicerata</taxon>
        <taxon>Arachnida</taxon>
        <taxon>Araneae</taxon>
        <taxon>Araneomorphae</taxon>
        <taxon>Entelegynae</taxon>
        <taxon>Araneoidea</taxon>
        <taxon>Araneidae</taxon>
        <taxon>Caerostris</taxon>
    </lineage>
</organism>
<sequence length="109" mass="12494">MLKGVYGKFVCAIVLGFEPWEESLTWPAASKHYCGWVKRRRHSTFTSVLPLLVVGWGVSTERTSWPILHITEHMRAWWFSTTDSGFHVTHCLQFLLQVGKKSIVCGIDD</sequence>
<name>A0AAV4S1X2_CAEEX</name>
<dbReference type="Proteomes" id="UP001054945">
    <property type="component" value="Unassembled WGS sequence"/>
</dbReference>
<comment type="caution">
    <text evidence="1">The sequence shown here is derived from an EMBL/GenBank/DDBJ whole genome shotgun (WGS) entry which is preliminary data.</text>
</comment>
<keyword evidence="2" id="KW-1185">Reference proteome</keyword>
<reference evidence="1 2" key="1">
    <citation type="submission" date="2021-06" db="EMBL/GenBank/DDBJ databases">
        <title>Caerostris extrusa draft genome.</title>
        <authorList>
            <person name="Kono N."/>
            <person name="Arakawa K."/>
        </authorList>
    </citation>
    <scope>NUCLEOTIDE SEQUENCE [LARGE SCALE GENOMIC DNA]</scope>
</reference>
<protein>
    <submittedName>
        <fullName evidence="1">Uncharacterized protein</fullName>
    </submittedName>
</protein>
<accession>A0AAV4S1X2</accession>
<proteinExistence type="predicted"/>
<evidence type="ECO:0000313" key="1">
    <source>
        <dbReference type="EMBL" id="GIY27181.1"/>
    </source>
</evidence>
<evidence type="ECO:0000313" key="2">
    <source>
        <dbReference type="Proteomes" id="UP001054945"/>
    </source>
</evidence>